<organism evidence="3 4">
    <name type="scientific">Urochloa decumbens</name>
    <dbReference type="NCBI Taxonomy" id="240449"/>
    <lineage>
        <taxon>Eukaryota</taxon>
        <taxon>Viridiplantae</taxon>
        <taxon>Streptophyta</taxon>
        <taxon>Embryophyta</taxon>
        <taxon>Tracheophyta</taxon>
        <taxon>Spermatophyta</taxon>
        <taxon>Magnoliopsida</taxon>
        <taxon>Liliopsida</taxon>
        <taxon>Poales</taxon>
        <taxon>Poaceae</taxon>
        <taxon>PACMAD clade</taxon>
        <taxon>Panicoideae</taxon>
        <taxon>Panicodae</taxon>
        <taxon>Paniceae</taxon>
        <taxon>Melinidinae</taxon>
        <taxon>Urochloa</taxon>
    </lineage>
</organism>
<protein>
    <submittedName>
        <fullName evidence="3">Uncharacterized protein</fullName>
    </submittedName>
</protein>
<dbReference type="Pfam" id="PF07893">
    <property type="entry name" value="DUF1668"/>
    <property type="match status" value="1"/>
</dbReference>
<evidence type="ECO:0000313" key="3">
    <source>
        <dbReference type="EMBL" id="CAM0146461.1"/>
    </source>
</evidence>
<dbReference type="PANTHER" id="PTHR33085">
    <property type="entry name" value="OS12G0113100 PROTEIN-RELATED"/>
    <property type="match status" value="1"/>
</dbReference>
<evidence type="ECO:0000256" key="1">
    <source>
        <dbReference type="SAM" id="MobiDB-lite"/>
    </source>
</evidence>
<dbReference type="Proteomes" id="UP001497457">
    <property type="component" value="Unassembled WGS sequence"/>
</dbReference>
<reference evidence="3 4" key="1">
    <citation type="submission" date="2024-10" db="EMBL/GenBank/DDBJ databases">
        <authorList>
            <person name="Ryan C."/>
        </authorList>
    </citation>
    <scope>NUCLEOTIDE SEQUENCE [LARGE SCALE GENOMIC DNA]</scope>
</reference>
<dbReference type="EMBL" id="OZ075136">
    <property type="protein sequence ID" value="CAL5000757.1"/>
    <property type="molecule type" value="Genomic_DNA"/>
</dbReference>
<dbReference type="EMBL" id="CAXIPR030000584">
    <property type="protein sequence ID" value="CAM0146461.1"/>
    <property type="molecule type" value="Genomic_DNA"/>
</dbReference>
<dbReference type="PANTHER" id="PTHR33085:SF62">
    <property type="entry name" value="OS03G0632600 PROTEIN"/>
    <property type="match status" value="1"/>
</dbReference>
<feature type="region of interest" description="Disordered" evidence="1">
    <location>
        <begin position="1"/>
        <end position="25"/>
    </location>
</feature>
<evidence type="ECO:0000313" key="4">
    <source>
        <dbReference type="Proteomes" id="UP001497457"/>
    </source>
</evidence>
<accession>A0ABC9GYH3</accession>
<dbReference type="InterPro" id="IPR012871">
    <property type="entry name" value="DUF1668_ORYSA"/>
</dbReference>
<proteinExistence type="predicted"/>
<dbReference type="Proteomes" id="UP001497457">
    <property type="component" value="Chromosome 26rd"/>
</dbReference>
<name>A0ABC9GYH3_9POAL</name>
<sequence length="445" mass="50689">MQSWKGKSNEEGAKVSRQRDGRGYGPKEKPRHLYLVLDDWSWGYSIRKIDLSFSDSIRKIYLSLCDDDDDSDPKLIPIDDGQTGAIYNGLPSALIRFPGRRGEPKSILGAFDNMILAMQPLDYQVNNLVQHYSTAIDIRVRTYIDGPWQDTWQDVRNPICIPVGGKLFFLGDDSFRMLCQSYDDTCICNTAWVWSELPKPIFQYELVTSYAVHPDERTIFVSGSFGVPTTFSIDTADPATFSSEEPIIREWKQHGLWQLPFTGRGYFDPELDAWIGLSTELDTIGHIVSCDVASPDSDRNQQQCSSLKFSKERLFSEVPTQRHIGATLVYMGGESKFCLLEGIYIQAGIADQPTGCGEMKFVDELNETEADKYSACELDDERNEFSDSEVNEEQDQKRFLRLTTFSLKYDMNGDLTTGNSRRVCYYSLPQEVTDPMLKYPVAFWI</sequence>
<gene>
    <name evidence="3" type="ORF">URODEC1_LOCUS120035</name>
    <name evidence="2" type="ORF">URODEC1_LOCUS65019</name>
</gene>
<feature type="compositionally biased region" description="Basic and acidic residues" evidence="1">
    <location>
        <begin position="7"/>
        <end position="25"/>
    </location>
</feature>
<evidence type="ECO:0000313" key="2">
    <source>
        <dbReference type="EMBL" id="CAL5000757.1"/>
    </source>
</evidence>
<keyword evidence="4" id="KW-1185">Reference proteome</keyword>
<dbReference type="AlphaFoldDB" id="A0ABC9GYH3"/>